<dbReference type="RefSeq" id="WP_104232478.1">
    <property type="nucleotide sequence ID" value="NZ_PSNW01000032.1"/>
</dbReference>
<dbReference type="EMBL" id="PSNW01000032">
    <property type="protein sequence ID" value="PPE71776.1"/>
    <property type="molecule type" value="Genomic_DNA"/>
</dbReference>
<dbReference type="OrthoDB" id="8777496at2"/>
<evidence type="ECO:0000313" key="1">
    <source>
        <dbReference type="EMBL" id="PPE71776.1"/>
    </source>
</evidence>
<sequence length="99" mass="11051">MKNATNRLLDRVAAKIGKTSDYALAKAFDAPQQRISNYRHERTQMDDAVAVQAANLLGEDPALILAELHADRCKSMEARKHWYRIAKMLKAEAGQRAAA</sequence>
<keyword evidence="2" id="KW-1185">Reference proteome</keyword>
<organism evidence="1 2">
    <name type="scientific">Solimonas fluminis</name>
    <dbReference type="NCBI Taxonomy" id="2086571"/>
    <lineage>
        <taxon>Bacteria</taxon>
        <taxon>Pseudomonadati</taxon>
        <taxon>Pseudomonadota</taxon>
        <taxon>Gammaproteobacteria</taxon>
        <taxon>Nevskiales</taxon>
        <taxon>Nevskiaceae</taxon>
        <taxon>Solimonas</taxon>
    </lineage>
</organism>
<evidence type="ECO:0000313" key="2">
    <source>
        <dbReference type="Proteomes" id="UP000238220"/>
    </source>
</evidence>
<accession>A0A2S5TA09</accession>
<reference evidence="1 2" key="1">
    <citation type="submission" date="2018-02" db="EMBL/GenBank/DDBJ databases">
        <title>Genome sequencing of Solimonas sp. HR-BB.</title>
        <authorList>
            <person name="Lee Y."/>
            <person name="Jeon C.O."/>
        </authorList>
    </citation>
    <scope>NUCLEOTIDE SEQUENCE [LARGE SCALE GENOMIC DNA]</scope>
    <source>
        <strain evidence="1 2">HR-BB</strain>
    </source>
</reference>
<name>A0A2S5TA09_9GAMM</name>
<proteinExistence type="predicted"/>
<dbReference type="AlphaFoldDB" id="A0A2S5TA09"/>
<dbReference type="Proteomes" id="UP000238220">
    <property type="component" value="Unassembled WGS sequence"/>
</dbReference>
<protein>
    <submittedName>
        <fullName evidence="1">Uncharacterized protein</fullName>
    </submittedName>
</protein>
<comment type="caution">
    <text evidence="1">The sequence shown here is derived from an EMBL/GenBank/DDBJ whole genome shotgun (WGS) entry which is preliminary data.</text>
</comment>
<gene>
    <name evidence="1" type="ORF">C3942_21855</name>
</gene>